<accession>A0ABT6KKB4</accession>
<evidence type="ECO:0000313" key="2">
    <source>
        <dbReference type="Proteomes" id="UP001160142"/>
    </source>
</evidence>
<organism evidence="1 2">
    <name type="scientific">Antiquaquibacter oligotrophicus</name>
    <dbReference type="NCBI Taxonomy" id="2880260"/>
    <lineage>
        <taxon>Bacteria</taxon>
        <taxon>Bacillati</taxon>
        <taxon>Actinomycetota</taxon>
        <taxon>Actinomycetes</taxon>
        <taxon>Micrococcales</taxon>
        <taxon>Microbacteriaceae</taxon>
        <taxon>Antiquaquibacter</taxon>
    </lineage>
</organism>
<keyword evidence="2" id="KW-1185">Reference proteome</keyword>
<dbReference type="Proteomes" id="UP001160142">
    <property type="component" value="Unassembled WGS sequence"/>
</dbReference>
<reference evidence="1 2" key="1">
    <citation type="submission" date="2023-04" db="EMBL/GenBank/DDBJ databases">
        <title>Genome Encyclopedia of Bacteria and Archaea VI: Functional Genomics of Type Strains.</title>
        <authorList>
            <person name="Whitman W."/>
        </authorList>
    </citation>
    <scope>NUCLEOTIDE SEQUENCE [LARGE SCALE GENOMIC DNA]</scope>
    <source>
        <strain evidence="1 2">SG_E_30_P1</strain>
    </source>
</reference>
<dbReference type="EMBL" id="JARXVQ010000001">
    <property type="protein sequence ID" value="MDH6180410.1"/>
    <property type="molecule type" value="Genomic_DNA"/>
</dbReference>
<evidence type="ECO:0000313" key="1">
    <source>
        <dbReference type="EMBL" id="MDH6180410.1"/>
    </source>
</evidence>
<proteinExistence type="predicted"/>
<name>A0ABT6KKB4_9MICO</name>
<sequence length="38" mass="4367">MIVSNNYDNIINSISPKHSYYDDAVAWGQNWLKQNGLP</sequence>
<comment type="caution">
    <text evidence="1">The sequence shown here is derived from an EMBL/GenBank/DDBJ whole genome shotgun (WGS) entry which is preliminary data.</text>
</comment>
<gene>
    <name evidence="1" type="ORF">M2152_000592</name>
</gene>
<protein>
    <submittedName>
        <fullName evidence="1">Uncharacterized protein</fullName>
    </submittedName>
</protein>